<dbReference type="Pfam" id="PF13962">
    <property type="entry name" value="PGG"/>
    <property type="match status" value="1"/>
</dbReference>
<feature type="non-terminal residue" evidence="9">
    <location>
        <position position="1"/>
    </location>
</feature>
<keyword evidence="5" id="KW-0040">ANK repeat</keyword>
<evidence type="ECO:0000256" key="6">
    <source>
        <dbReference type="ARBA" id="ARBA00023136"/>
    </source>
</evidence>
<evidence type="ECO:0000256" key="4">
    <source>
        <dbReference type="ARBA" id="ARBA00022989"/>
    </source>
</evidence>
<keyword evidence="3" id="KW-0677">Repeat</keyword>
<dbReference type="PANTHER" id="PTHR24186">
    <property type="entry name" value="PROTEIN PHOSPHATASE 1 REGULATORY SUBUNIT"/>
    <property type="match status" value="1"/>
</dbReference>
<dbReference type="EMBL" id="QEFC01004270">
    <property type="protein sequence ID" value="KAE9445307.1"/>
    <property type="molecule type" value="Genomic_DNA"/>
</dbReference>
<accession>A0A6A4KQ92</accession>
<comment type="caution">
    <text evidence="9">The sequence shown here is derived from an EMBL/GenBank/DDBJ whole genome shotgun (WGS) entry which is preliminary data.</text>
</comment>
<feature type="transmembrane region" description="Helical" evidence="7">
    <location>
        <begin position="82"/>
        <end position="104"/>
    </location>
</feature>
<evidence type="ECO:0000256" key="1">
    <source>
        <dbReference type="ARBA" id="ARBA00004141"/>
    </source>
</evidence>
<sequence length="158" mass="17641">MKDNGENERGWERLGERIWIRSTGEDDTFLDLGIKASGGRNLACNAHANLAKLEKARTHEEQKRAEAKRKERVEAIELSVKLFQTIVIVAALIATITFAAAFTIPGGYDGNQGRRDQGMAILARESAFKAFVITNTIAMRRKLVIITVSAMLERWVLL</sequence>
<evidence type="ECO:0000256" key="3">
    <source>
        <dbReference type="ARBA" id="ARBA00022737"/>
    </source>
</evidence>
<evidence type="ECO:0000259" key="8">
    <source>
        <dbReference type="Pfam" id="PF13962"/>
    </source>
</evidence>
<evidence type="ECO:0000256" key="5">
    <source>
        <dbReference type="ARBA" id="ARBA00023043"/>
    </source>
</evidence>
<reference evidence="9" key="1">
    <citation type="journal article" date="2019" name="Genome Biol. Evol.">
        <title>The Rhododendron genome and chromosomal organization provide insight into shared whole-genome duplications across the heath family (Ericaceae).</title>
        <authorList>
            <person name="Soza V.L."/>
            <person name="Lindsley D."/>
            <person name="Waalkes A."/>
            <person name="Ramage E."/>
            <person name="Patwardhan R.P."/>
            <person name="Burton J.N."/>
            <person name="Adey A."/>
            <person name="Kumar A."/>
            <person name="Qiu R."/>
            <person name="Shendure J."/>
            <person name="Hall B."/>
        </authorList>
    </citation>
    <scope>NUCLEOTIDE SEQUENCE</scope>
    <source>
        <strain evidence="9">RSF 1966-606</strain>
    </source>
</reference>
<dbReference type="AlphaFoldDB" id="A0A6A4KQ92"/>
<dbReference type="InterPro" id="IPR026961">
    <property type="entry name" value="PGG_dom"/>
</dbReference>
<feature type="domain" description="PGG" evidence="8">
    <location>
        <begin position="84"/>
        <end position="150"/>
    </location>
</feature>
<evidence type="ECO:0000313" key="9">
    <source>
        <dbReference type="EMBL" id="KAE9445307.1"/>
    </source>
</evidence>
<protein>
    <recommendedName>
        <fullName evidence="8">PGG domain-containing protein</fullName>
    </recommendedName>
</protein>
<organism evidence="9">
    <name type="scientific">Rhododendron williamsianum</name>
    <dbReference type="NCBI Taxonomy" id="262921"/>
    <lineage>
        <taxon>Eukaryota</taxon>
        <taxon>Viridiplantae</taxon>
        <taxon>Streptophyta</taxon>
        <taxon>Embryophyta</taxon>
        <taxon>Tracheophyta</taxon>
        <taxon>Spermatophyta</taxon>
        <taxon>Magnoliopsida</taxon>
        <taxon>eudicotyledons</taxon>
        <taxon>Gunneridae</taxon>
        <taxon>Pentapetalae</taxon>
        <taxon>asterids</taxon>
        <taxon>Ericales</taxon>
        <taxon>Ericaceae</taxon>
        <taxon>Ericoideae</taxon>
        <taxon>Rhodoreae</taxon>
        <taxon>Rhododendron</taxon>
    </lineage>
</organism>
<keyword evidence="4 7" id="KW-1133">Transmembrane helix</keyword>
<keyword evidence="2 7" id="KW-0812">Transmembrane</keyword>
<evidence type="ECO:0000256" key="2">
    <source>
        <dbReference type="ARBA" id="ARBA00022692"/>
    </source>
</evidence>
<dbReference type="PANTHER" id="PTHR24186:SF50">
    <property type="entry name" value="ANKYRIN REPEAT-CONTAINING PROTEIN ITN1-LIKE ISOFORM X1"/>
    <property type="match status" value="1"/>
</dbReference>
<gene>
    <name evidence="9" type="ORF">C3L33_22795</name>
</gene>
<dbReference type="OrthoDB" id="10040922at2759"/>
<proteinExistence type="predicted"/>
<dbReference type="GO" id="GO:0005886">
    <property type="term" value="C:plasma membrane"/>
    <property type="evidence" value="ECO:0007669"/>
    <property type="project" value="TreeGrafter"/>
</dbReference>
<name>A0A6A4KQ92_9ERIC</name>
<comment type="subcellular location">
    <subcellularLocation>
        <location evidence="1">Membrane</location>
        <topology evidence="1">Multi-pass membrane protein</topology>
    </subcellularLocation>
</comment>
<evidence type="ECO:0000256" key="7">
    <source>
        <dbReference type="SAM" id="Phobius"/>
    </source>
</evidence>
<keyword evidence="6 7" id="KW-0472">Membrane</keyword>